<evidence type="ECO:0000256" key="1">
    <source>
        <dbReference type="SAM" id="Phobius"/>
    </source>
</evidence>
<organism evidence="2 3">
    <name type="scientific">Apiospora phragmitis</name>
    <dbReference type="NCBI Taxonomy" id="2905665"/>
    <lineage>
        <taxon>Eukaryota</taxon>
        <taxon>Fungi</taxon>
        <taxon>Dikarya</taxon>
        <taxon>Ascomycota</taxon>
        <taxon>Pezizomycotina</taxon>
        <taxon>Sordariomycetes</taxon>
        <taxon>Xylariomycetidae</taxon>
        <taxon>Amphisphaeriales</taxon>
        <taxon>Apiosporaceae</taxon>
        <taxon>Apiospora</taxon>
    </lineage>
</organism>
<gene>
    <name evidence="2" type="ORF">PG994_001021</name>
</gene>
<dbReference type="Proteomes" id="UP001480595">
    <property type="component" value="Unassembled WGS sequence"/>
</dbReference>
<proteinExistence type="predicted"/>
<dbReference type="EMBL" id="JAQQWL010000002">
    <property type="protein sequence ID" value="KAK8086047.1"/>
    <property type="molecule type" value="Genomic_DNA"/>
</dbReference>
<sequence length="111" mass="11715">MLRPRFASAVIGQEQANNVETVDDPKEEALQKNKSMLIFGVFTAARGAAILSSGFVTIALVHEDSTDLAGYGTGTKWRSLMIYTGAAMCAAAFGVFGKLISPSLKIGKSIS</sequence>
<reference evidence="2 3" key="1">
    <citation type="submission" date="2023-01" db="EMBL/GenBank/DDBJ databases">
        <title>Analysis of 21 Apiospora genomes using comparative genomics revels a genus with tremendous synthesis potential of carbohydrate active enzymes and secondary metabolites.</title>
        <authorList>
            <person name="Sorensen T."/>
        </authorList>
    </citation>
    <scope>NUCLEOTIDE SEQUENCE [LARGE SCALE GENOMIC DNA]</scope>
    <source>
        <strain evidence="2 3">CBS 135458</strain>
    </source>
</reference>
<comment type="caution">
    <text evidence="2">The sequence shown here is derived from an EMBL/GenBank/DDBJ whole genome shotgun (WGS) entry which is preliminary data.</text>
</comment>
<keyword evidence="1" id="KW-0472">Membrane</keyword>
<evidence type="ECO:0000313" key="2">
    <source>
        <dbReference type="EMBL" id="KAK8086047.1"/>
    </source>
</evidence>
<name>A0ABR1WRR7_9PEZI</name>
<protein>
    <submittedName>
        <fullName evidence="2">Uncharacterized protein</fullName>
    </submittedName>
</protein>
<dbReference type="GeneID" id="92085493"/>
<accession>A0ABR1WRR7</accession>
<keyword evidence="1" id="KW-1133">Transmembrane helix</keyword>
<feature type="transmembrane region" description="Helical" evidence="1">
    <location>
        <begin position="36"/>
        <end position="60"/>
    </location>
</feature>
<dbReference type="RefSeq" id="XP_066720571.1">
    <property type="nucleotide sequence ID" value="XM_066852430.1"/>
</dbReference>
<keyword evidence="3" id="KW-1185">Reference proteome</keyword>
<keyword evidence="1" id="KW-0812">Transmembrane</keyword>
<evidence type="ECO:0000313" key="3">
    <source>
        <dbReference type="Proteomes" id="UP001480595"/>
    </source>
</evidence>
<feature type="transmembrane region" description="Helical" evidence="1">
    <location>
        <begin position="80"/>
        <end position="100"/>
    </location>
</feature>